<evidence type="ECO:0008006" key="3">
    <source>
        <dbReference type="Google" id="ProtNLM"/>
    </source>
</evidence>
<evidence type="ECO:0000313" key="2">
    <source>
        <dbReference type="Proteomes" id="UP001519343"/>
    </source>
</evidence>
<keyword evidence="2" id="KW-1185">Reference proteome</keyword>
<protein>
    <recommendedName>
        <fullName evidence="3">YolD-like family protein</fullName>
    </recommendedName>
</protein>
<comment type="caution">
    <text evidence="1">The sequence shown here is derived from an EMBL/GenBank/DDBJ whole genome shotgun (WGS) entry which is preliminary data.</text>
</comment>
<organism evidence="1 2">
    <name type="scientific">Ammoniphilus resinae</name>
    <dbReference type="NCBI Taxonomy" id="861532"/>
    <lineage>
        <taxon>Bacteria</taxon>
        <taxon>Bacillati</taxon>
        <taxon>Bacillota</taxon>
        <taxon>Bacilli</taxon>
        <taxon>Bacillales</taxon>
        <taxon>Paenibacillaceae</taxon>
        <taxon>Aneurinibacillus group</taxon>
        <taxon>Ammoniphilus</taxon>
    </lineage>
</organism>
<gene>
    <name evidence="1" type="ORF">J2Z37_004366</name>
</gene>
<proteinExistence type="predicted"/>
<dbReference type="EMBL" id="JAGGKT010000019">
    <property type="protein sequence ID" value="MBP1934346.1"/>
    <property type="molecule type" value="Genomic_DNA"/>
</dbReference>
<dbReference type="Proteomes" id="UP001519343">
    <property type="component" value="Unassembled WGS sequence"/>
</dbReference>
<reference evidence="1 2" key="1">
    <citation type="submission" date="2021-03" db="EMBL/GenBank/DDBJ databases">
        <title>Genomic Encyclopedia of Type Strains, Phase IV (KMG-IV): sequencing the most valuable type-strain genomes for metagenomic binning, comparative biology and taxonomic classification.</title>
        <authorList>
            <person name="Goeker M."/>
        </authorList>
    </citation>
    <scope>NUCLEOTIDE SEQUENCE [LARGE SCALE GENOMIC DNA]</scope>
    <source>
        <strain evidence="1 2">DSM 24738</strain>
    </source>
</reference>
<sequence length="90" mass="10781">MVTQNYRGFVVLQHASQVPKEENGIIYREKFNQWIQTKLLLKIVTKDEITIYGRMLTYHENEKMILVYDVDHKNVFNVSLFEIYQITPSE</sequence>
<evidence type="ECO:0000313" key="1">
    <source>
        <dbReference type="EMBL" id="MBP1934346.1"/>
    </source>
</evidence>
<accession>A0ABS4GVS1</accession>
<name>A0ABS4GVS1_9BACL</name>